<feature type="region of interest" description="Disordered" evidence="5">
    <location>
        <begin position="577"/>
        <end position="625"/>
    </location>
</feature>
<dbReference type="Proteomes" id="UP001159427">
    <property type="component" value="Unassembled WGS sequence"/>
</dbReference>
<proteinExistence type="inferred from homology"/>
<evidence type="ECO:0000256" key="5">
    <source>
        <dbReference type="SAM" id="MobiDB-lite"/>
    </source>
</evidence>
<organism evidence="7 8">
    <name type="scientific">Porites evermanni</name>
    <dbReference type="NCBI Taxonomy" id="104178"/>
    <lineage>
        <taxon>Eukaryota</taxon>
        <taxon>Metazoa</taxon>
        <taxon>Cnidaria</taxon>
        <taxon>Anthozoa</taxon>
        <taxon>Hexacorallia</taxon>
        <taxon>Scleractinia</taxon>
        <taxon>Fungiina</taxon>
        <taxon>Poritidae</taxon>
        <taxon>Porites</taxon>
    </lineage>
</organism>
<feature type="compositionally biased region" description="Basic and acidic residues" evidence="5">
    <location>
        <begin position="603"/>
        <end position="625"/>
    </location>
</feature>
<dbReference type="Gene3D" id="3.40.50.300">
    <property type="entry name" value="P-loop containing nucleotide triphosphate hydrolases"/>
    <property type="match status" value="1"/>
</dbReference>
<dbReference type="Pfam" id="PF02263">
    <property type="entry name" value="GBP"/>
    <property type="match status" value="1"/>
</dbReference>
<evidence type="ECO:0000256" key="2">
    <source>
        <dbReference type="ARBA" id="ARBA00022801"/>
    </source>
</evidence>
<reference evidence="7 8" key="1">
    <citation type="submission" date="2022-05" db="EMBL/GenBank/DDBJ databases">
        <authorList>
            <consortium name="Genoscope - CEA"/>
            <person name="William W."/>
        </authorList>
    </citation>
    <scope>NUCLEOTIDE SEQUENCE [LARGE SCALE GENOMIC DNA]</scope>
</reference>
<dbReference type="InterPro" id="IPR027417">
    <property type="entry name" value="P-loop_NTPase"/>
</dbReference>
<accession>A0ABN8LKS0</accession>
<dbReference type="Gene3D" id="1.20.1000.10">
    <property type="entry name" value="Guanylate-binding protein, C-terminal domain"/>
    <property type="match status" value="1"/>
</dbReference>
<sequence length="625" mass="71748">MAAIPICIPNNCSWEETTGTFQRDREQPRTKLQLVDEALRKLRAIHGPVCVVSIAGPCRRGKSYILSQVFDQGDVFPLGHSFDPETMGIWMWVIPEKYRDDFGREFTVVLLDSEGIDAVSAEGINDHAIFTLSVLLSSVLIYNSVGVPTRTDLEVLDHIINICRRIQVIAGQTLDDESSRQVFPSFVWLLRDVVLSLPKGVDNLREYFLEKVFKVGGRPSGKSQKVVDNILKYFPDFDAFPLSPPSADAEVMKKLTDARAQGQINSAFKEGVQNFKQMLLKKLCPKKRYGGPGLVTGEALATLFEEYVRTVNSPGAVPVVQSAWDTFTTNKCTEALENAKAVYDGGMSEFIQRTGLPCDDRKIRQHHEDHLLEALSFFESYTEDIDVTARWIYIEELANHADQAESAFLRKNNSKTEEECDNLMKTLRSLWLEPVLKDLQDGDNNDFMMLESRLRSAYIKLDSDFRKEAPGPKSLCSNLAYMYDLQHSEEMKEHLNQLNQRREYYEEIATERAIKEAEAEEAERIRNDNARLQASKEDMDRMMADLEEKHVEEERRLKELMEEKMRLQREEAEAAIAAARERSAAEKRRHLRQQRDLQAQIDQAKERKAEQQRAINDLRQKLRRM</sequence>
<evidence type="ECO:0000313" key="7">
    <source>
        <dbReference type="EMBL" id="CAH3015593.1"/>
    </source>
</evidence>
<dbReference type="SUPFAM" id="SSF48340">
    <property type="entry name" value="Interferon-induced guanylate-binding protein 1 (GBP1), C-terminal domain"/>
    <property type="match status" value="1"/>
</dbReference>
<comment type="similarity">
    <text evidence="4">Belongs to the TRAFAC class dynamin-like GTPase superfamily. GB1/RHD3 GTPase family.</text>
</comment>
<evidence type="ECO:0000256" key="1">
    <source>
        <dbReference type="ARBA" id="ARBA00022741"/>
    </source>
</evidence>
<evidence type="ECO:0000256" key="4">
    <source>
        <dbReference type="PROSITE-ProRule" id="PRU01052"/>
    </source>
</evidence>
<evidence type="ECO:0000259" key="6">
    <source>
        <dbReference type="PROSITE" id="PS51715"/>
    </source>
</evidence>
<dbReference type="SUPFAM" id="SSF52540">
    <property type="entry name" value="P-loop containing nucleoside triphosphate hydrolases"/>
    <property type="match status" value="1"/>
</dbReference>
<dbReference type="PANTHER" id="PTHR10751">
    <property type="entry name" value="GUANYLATE BINDING PROTEIN"/>
    <property type="match status" value="1"/>
</dbReference>
<keyword evidence="8" id="KW-1185">Reference proteome</keyword>
<dbReference type="PROSITE" id="PS51715">
    <property type="entry name" value="G_GB1_RHD3"/>
    <property type="match status" value="1"/>
</dbReference>
<dbReference type="InterPro" id="IPR036543">
    <property type="entry name" value="Guanylate-bd_C_sf"/>
</dbReference>
<dbReference type="Pfam" id="PF02841">
    <property type="entry name" value="GBP_C"/>
    <property type="match status" value="1"/>
</dbReference>
<evidence type="ECO:0000256" key="3">
    <source>
        <dbReference type="ARBA" id="ARBA00023134"/>
    </source>
</evidence>
<gene>
    <name evidence="7" type="ORF">PEVE_00018386</name>
</gene>
<comment type="caution">
    <text evidence="7">The sequence shown here is derived from an EMBL/GenBank/DDBJ whole genome shotgun (WGS) entry which is preliminary data.</text>
</comment>
<dbReference type="InterPro" id="IPR003191">
    <property type="entry name" value="Guanylate-bd/ATL_C"/>
</dbReference>
<protein>
    <recommendedName>
        <fullName evidence="6">GB1/RHD3-type G domain-containing protein</fullName>
    </recommendedName>
</protein>
<dbReference type="InterPro" id="IPR030386">
    <property type="entry name" value="G_GB1_RHD3_dom"/>
</dbReference>
<feature type="domain" description="GB1/RHD3-type G" evidence="6">
    <location>
        <begin position="46"/>
        <end position="192"/>
    </location>
</feature>
<evidence type="ECO:0000313" key="8">
    <source>
        <dbReference type="Proteomes" id="UP001159427"/>
    </source>
</evidence>
<keyword evidence="1" id="KW-0547">Nucleotide-binding</keyword>
<name>A0ABN8LKS0_9CNID</name>
<dbReference type="EMBL" id="CALNXI010000025">
    <property type="protein sequence ID" value="CAH3015593.1"/>
    <property type="molecule type" value="Genomic_DNA"/>
</dbReference>
<keyword evidence="3" id="KW-0342">GTP-binding</keyword>
<keyword evidence="2" id="KW-0378">Hydrolase</keyword>
<dbReference type="InterPro" id="IPR015894">
    <property type="entry name" value="Guanylate-bd_N"/>
</dbReference>